<accession>A0AAN9VSL3</accession>
<keyword evidence="2" id="KW-1185">Reference proteome</keyword>
<evidence type="ECO:0000313" key="2">
    <source>
        <dbReference type="Proteomes" id="UP001378592"/>
    </source>
</evidence>
<protein>
    <submittedName>
        <fullName evidence="1">Uncharacterized protein</fullName>
    </submittedName>
</protein>
<dbReference type="AlphaFoldDB" id="A0AAN9VSL3"/>
<reference evidence="1 2" key="1">
    <citation type="submission" date="2024-03" db="EMBL/GenBank/DDBJ databases">
        <title>The genome assembly and annotation of the cricket Gryllus longicercus Weissman &amp; Gray.</title>
        <authorList>
            <person name="Szrajer S."/>
            <person name="Gray D."/>
            <person name="Ylla G."/>
        </authorList>
    </citation>
    <scope>NUCLEOTIDE SEQUENCE [LARGE SCALE GENOMIC DNA]</scope>
    <source>
        <strain evidence="1">DAG 2021-001</strain>
        <tissue evidence="1">Whole body minus gut</tissue>
    </source>
</reference>
<gene>
    <name evidence="1" type="ORF">R5R35_009118</name>
</gene>
<proteinExistence type="predicted"/>
<name>A0AAN9VSL3_9ORTH</name>
<comment type="caution">
    <text evidence="1">The sequence shown here is derived from an EMBL/GenBank/DDBJ whole genome shotgun (WGS) entry which is preliminary data.</text>
</comment>
<evidence type="ECO:0000313" key="1">
    <source>
        <dbReference type="EMBL" id="KAK7870619.1"/>
    </source>
</evidence>
<organism evidence="1 2">
    <name type="scientific">Gryllus longicercus</name>
    <dbReference type="NCBI Taxonomy" id="2509291"/>
    <lineage>
        <taxon>Eukaryota</taxon>
        <taxon>Metazoa</taxon>
        <taxon>Ecdysozoa</taxon>
        <taxon>Arthropoda</taxon>
        <taxon>Hexapoda</taxon>
        <taxon>Insecta</taxon>
        <taxon>Pterygota</taxon>
        <taxon>Neoptera</taxon>
        <taxon>Polyneoptera</taxon>
        <taxon>Orthoptera</taxon>
        <taxon>Ensifera</taxon>
        <taxon>Gryllidea</taxon>
        <taxon>Grylloidea</taxon>
        <taxon>Gryllidae</taxon>
        <taxon>Gryllinae</taxon>
        <taxon>Gryllus</taxon>
    </lineage>
</organism>
<dbReference type="Proteomes" id="UP001378592">
    <property type="component" value="Unassembled WGS sequence"/>
</dbReference>
<sequence length="125" mass="14321">MYTVQPKGQVCVSVPYQLGQCLNLQKRYRYSSSSSSSSSFYSSSSACKGPRIVRSGFSPVELLLPPSSRSDRISTSLRVAIEQLFWNSIFSHYLNVRKPVWPVVFNDEFYSCTFKFFNFLISLFI</sequence>
<dbReference type="EMBL" id="JAZDUA010000055">
    <property type="protein sequence ID" value="KAK7870619.1"/>
    <property type="molecule type" value="Genomic_DNA"/>
</dbReference>